<protein>
    <submittedName>
        <fullName evidence="1">Uncharacterized protein</fullName>
    </submittedName>
</protein>
<accession>A0ABX7U9G0</accession>
<evidence type="ECO:0000313" key="1">
    <source>
        <dbReference type="EMBL" id="QTE48660.1"/>
    </source>
</evidence>
<evidence type="ECO:0000313" key="2">
    <source>
        <dbReference type="Proteomes" id="UP000663940"/>
    </source>
</evidence>
<keyword evidence="2" id="KW-1185">Reference proteome</keyword>
<reference evidence="1 2" key="1">
    <citation type="submission" date="2021-03" db="EMBL/GenBank/DDBJ databases">
        <title>Mucilaginibacter strains isolated from gold and copper mining confer multi heavy-metal resistance.</title>
        <authorList>
            <person name="Li Y."/>
        </authorList>
    </citation>
    <scope>NUCLEOTIDE SEQUENCE [LARGE SCALE GENOMIC DNA]</scope>
    <source>
        <strain evidence="1 2">P2-4</strain>
    </source>
</reference>
<sequence>MMMYNSNNSNRLEETGHFSQHPTENIKLYYKNAIEVDLLPFGGIEQENRNVRLTDPLFVLNMPGFKEIYPNVEDMVVSEDLSVKVCSMEGIILLKLVSNDDRPQRTKDITDIEHIIRVYFDLYDGSIYDEHFDTMDMYDANEKDYLQLVCARVIGRKIKILLGESENLMARVKGILARRPTTWWNAMLDGMNDA</sequence>
<dbReference type="Proteomes" id="UP000663940">
    <property type="component" value="Chromosome"/>
</dbReference>
<proteinExistence type="predicted"/>
<organism evidence="1 2">
    <name type="scientific">Mucilaginibacter rubeus</name>
    <dbReference type="NCBI Taxonomy" id="2027860"/>
    <lineage>
        <taxon>Bacteria</taxon>
        <taxon>Pseudomonadati</taxon>
        <taxon>Bacteroidota</taxon>
        <taxon>Sphingobacteriia</taxon>
        <taxon>Sphingobacteriales</taxon>
        <taxon>Sphingobacteriaceae</taxon>
        <taxon>Mucilaginibacter</taxon>
    </lineage>
</organism>
<dbReference type="RefSeq" id="WP_167516068.1">
    <property type="nucleotide sequence ID" value="NZ_CP071879.1"/>
</dbReference>
<dbReference type="EMBL" id="CP071880">
    <property type="protein sequence ID" value="QTE48660.1"/>
    <property type="molecule type" value="Genomic_DNA"/>
</dbReference>
<name>A0ABX7U9G0_9SPHI</name>
<gene>
    <name evidence="1" type="ORF">J3L21_24405</name>
</gene>